<organism evidence="6 7">
    <name type="scientific">Neisseria bacilliformis ATCC BAA-1200</name>
    <dbReference type="NCBI Taxonomy" id="888742"/>
    <lineage>
        <taxon>Bacteria</taxon>
        <taxon>Pseudomonadati</taxon>
        <taxon>Pseudomonadota</taxon>
        <taxon>Betaproteobacteria</taxon>
        <taxon>Neisseriales</taxon>
        <taxon>Neisseriaceae</taxon>
        <taxon>Neisseria</taxon>
    </lineage>
</organism>
<evidence type="ECO:0000313" key="7">
    <source>
        <dbReference type="Proteomes" id="UP000004105"/>
    </source>
</evidence>
<dbReference type="InterPro" id="IPR033120">
    <property type="entry name" value="HOTDOG_ACOT"/>
</dbReference>
<feature type="domain" description="HotDog ACOT-type" evidence="5">
    <location>
        <begin position="14"/>
        <end position="129"/>
    </location>
</feature>
<dbReference type="SUPFAM" id="SSF54637">
    <property type="entry name" value="Thioesterase/thiol ester dehydrase-isomerase"/>
    <property type="match status" value="1"/>
</dbReference>
<dbReference type="PANTHER" id="PTHR11049:SF5">
    <property type="entry name" value="ACYL-COA THIOESTER HYDROLASE YCIA"/>
    <property type="match status" value="1"/>
</dbReference>
<dbReference type="Pfam" id="PF03061">
    <property type="entry name" value="4HBT"/>
    <property type="match status" value="1"/>
</dbReference>
<dbReference type="InterPro" id="IPR029069">
    <property type="entry name" value="HotDog_dom_sf"/>
</dbReference>
<dbReference type="EC" id="3.1.2.-" evidence="6"/>
<evidence type="ECO:0000259" key="5">
    <source>
        <dbReference type="PROSITE" id="PS51770"/>
    </source>
</evidence>
<dbReference type="GO" id="GO:0009062">
    <property type="term" value="P:fatty acid catabolic process"/>
    <property type="evidence" value="ECO:0007669"/>
    <property type="project" value="TreeGrafter"/>
</dbReference>
<dbReference type="PANTHER" id="PTHR11049">
    <property type="entry name" value="ACYL COENZYME A THIOESTER HYDROLASE"/>
    <property type="match status" value="1"/>
</dbReference>
<dbReference type="GO" id="GO:0052816">
    <property type="term" value="F:long-chain fatty acyl-CoA hydrolase activity"/>
    <property type="evidence" value="ECO:0007669"/>
    <property type="project" value="TreeGrafter"/>
</dbReference>
<dbReference type="InterPro" id="IPR006683">
    <property type="entry name" value="Thioestr_dom"/>
</dbReference>
<evidence type="ECO:0000256" key="3">
    <source>
        <dbReference type="PROSITE-ProRule" id="PRU01106"/>
    </source>
</evidence>
<dbReference type="CDD" id="cd03442">
    <property type="entry name" value="BFIT_BACH"/>
    <property type="match status" value="1"/>
</dbReference>
<dbReference type="InterPro" id="IPR040170">
    <property type="entry name" value="Cytosol_ACT"/>
</dbReference>
<evidence type="ECO:0000256" key="4">
    <source>
        <dbReference type="SAM" id="MobiDB-lite"/>
    </source>
</evidence>
<comment type="similarity">
    <text evidence="1">Belongs to the acyl coenzyme A hydrolase family.</text>
</comment>
<accession>F2BAG1</accession>
<evidence type="ECO:0000256" key="1">
    <source>
        <dbReference type="ARBA" id="ARBA00010458"/>
    </source>
</evidence>
<reference evidence="6 7" key="1">
    <citation type="submission" date="2011-02" db="EMBL/GenBank/DDBJ databases">
        <authorList>
            <person name="Muzny D."/>
            <person name="Qin X."/>
            <person name="Deng J."/>
            <person name="Jiang H."/>
            <person name="Liu Y."/>
            <person name="Qu J."/>
            <person name="Song X.-Z."/>
            <person name="Zhang L."/>
            <person name="Thornton R."/>
            <person name="Coyle M."/>
            <person name="Francisco L."/>
            <person name="Jackson L."/>
            <person name="Javaid M."/>
            <person name="Korchina V."/>
            <person name="Kovar C."/>
            <person name="Mata R."/>
            <person name="Mathew T."/>
            <person name="Ngo R."/>
            <person name="Nguyen L."/>
            <person name="Nguyen N."/>
            <person name="Okwuonu G."/>
            <person name="Ongeri F."/>
            <person name="Pham C."/>
            <person name="Simmons D."/>
            <person name="Wilczek-Boney K."/>
            <person name="Hale W."/>
            <person name="Jakkamsetti A."/>
            <person name="Pham P."/>
            <person name="Ruth R."/>
            <person name="San Lucas F."/>
            <person name="Warren J."/>
            <person name="Zhang J."/>
            <person name="Zhao Z."/>
            <person name="Zhou C."/>
            <person name="Zhu D."/>
            <person name="Lee S."/>
            <person name="Bess C."/>
            <person name="Blankenburg K."/>
            <person name="Forbes L."/>
            <person name="Fu Q."/>
            <person name="Gubbala S."/>
            <person name="Hirani K."/>
            <person name="Jayaseelan J.C."/>
            <person name="Lara F."/>
            <person name="Munidasa M."/>
            <person name="Palculict T."/>
            <person name="Patil S."/>
            <person name="Pu L.-L."/>
            <person name="Saada N."/>
            <person name="Tang L."/>
            <person name="Weissenberger G."/>
            <person name="Zhu Y."/>
            <person name="Hemphill L."/>
            <person name="Shang Y."/>
            <person name="Youmans B."/>
            <person name="Ayvaz T."/>
            <person name="Ross M."/>
            <person name="Santibanez J."/>
            <person name="Aqrawi P."/>
            <person name="Gross S."/>
            <person name="Joshi V."/>
            <person name="Fowler G."/>
            <person name="Nazareth L."/>
            <person name="Reid J."/>
            <person name="Worley K."/>
            <person name="Petrosino J."/>
            <person name="Highlander S."/>
            <person name="Gibbs R."/>
        </authorList>
    </citation>
    <scope>NUCLEOTIDE SEQUENCE [LARGE SCALE GENOMIC DNA]</scope>
    <source>
        <strain evidence="6 7">ATCC BAA-1200</strain>
    </source>
</reference>
<dbReference type="EMBL" id="AFAY01000012">
    <property type="protein sequence ID" value="EGF11677.1"/>
    <property type="molecule type" value="Genomic_DNA"/>
</dbReference>
<evidence type="ECO:0000313" key="6">
    <source>
        <dbReference type="EMBL" id="EGF11677.1"/>
    </source>
</evidence>
<name>F2BAG1_9NEIS</name>
<proteinExistence type="inferred from homology"/>
<keyword evidence="7" id="KW-1185">Reference proteome</keyword>
<protein>
    <submittedName>
        <fullName evidence="6">Acyl-CoA thioester hydrolase YciA</fullName>
        <ecNumber evidence="6">3.1.2.-</ecNumber>
    </submittedName>
</protein>
<dbReference type="Gene3D" id="3.10.129.10">
    <property type="entry name" value="Hotdog Thioesterase"/>
    <property type="match status" value="1"/>
</dbReference>
<sequence length="137" mass="14790">MTDATQNADTRNAPQGSLLLRTMTRPADTNPNGDIFGGWLMAQMDIAGGILACETAKGRIVTVAADKIVFHRPVAVGDVVGCYGEVARVGNTSLQIRIEVWVHSASFASFEEQRLVTEALFTYVAIDNEGRPRPVRG</sequence>
<evidence type="ECO:0000256" key="2">
    <source>
        <dbReference type="ARBA" id="ARBA00022801"/>
    </source>
</evidence>
<dbReference type="STRING" id="267212.GCA_001063965_02014"/>
<dbReference type="GO" id="GO:0006637">
    <property type="term" value="P:acyl-CoA metabolic process"/>
    <property type="evidence" value="ECO:0007669"/>
    <property type="project" value="TreeGrafter"/>
</dbReference>
<comment type="caution">
    <text evidence="6">The sequence shown here is derived from an EMBL/GenBank/DDBJ whole genome shotgun (WGS) entry which is preliminary data.</text>
</comment>
<dbReference type="PROSITE" id="PS51770">
    <property type="entry name" value="HOTDOG_ACOT"/>
    <property type="match status" value="1"/>
</dbReference>
<feature type="region of interest" description="Disordered" evidence="4">
    <location>
        <begin position="1"/>
        <end position="24"/>
    </location>
</feature>
<dbReference type="OrthoDB" id="9801856at2"/>
<dbReference type="AlphaFoldDB" id="F2BAG1"/>
<dbReference type="GO" id="GO:0005829">
    <property type="term" value="C:cytosol"/>
    <property type="evidence" value="ECO:0007669"/>
    <property type="project" value="TreeGrafter"/>
</dbReference>
<dbReference type="NCBIfam" id="NF007970">
    <property type="entry name" value="PRK10694.1"/>
    <property type="match status" value="1"/>
</dbReference>
<keyword evidence="2 3" id="KW-0378">Hydrolase</keyword>
<dbReference type="Proteomes" id="UP000004105">
    <property type="component" value="Unassembled WGS sequence"/>
</dbReference>
<feature type="compositionally biased region" description="Polar residues" evidence="4">
    <location>
        <begin position="1"/>
        <end position="15"/>
    </location>
</feature>
<dbReference type="HOGENOM" id="CLU_050164_2_0_4"/>
<gene>
    <name evidence="6" type="primary">yciA</name>
    <name evidence="6" type="ORF">HMPREF9123_0793</name>
</gene>
<dbReference type="RefSeq" id="WP_007341804.1">
    <property type="nucleotide sequence ID" value="NZ_GL878494.1"/>
</dbReference>